<dbReference type="Pfam" id="PF01544">
    <property type="entry name" value="CorA"/>
    <property type="match status" value="1"/>
</dbReference>
<dbReference type="PANTHER" id="PTHR47891:SF1">
    <property type="entry name" value="CORA-MAGNESIUM AND COBALT TRANSPORTER"/>
    <property type="match status" value="1"/>
</dbReference>
<dbReference type="eggNOG" id="COG0598">
    <property type="taxonomic scope" value="Bacteria"/>
</dbReference>
<evidence type="ECO:0000256" key="6">
    <source>
        <dbReference type="SAM" id="Phobius"/>
    </source>
</evidence>
<keyword evidence="5 6" id="KW-0472">Membrane</keyword>
<dbReference type="SUPFAM" id="SSF144083">
    <property type="entry name" value="Magnesium transport protein CorA, transmembrane region"/>
    <property type="match status" value="1"/>
</dbReference>
<dbReference type="SUPFAM" id="SSF143865">
    <property type="entry name" value="CorA soluble domain-like"/>
    <property type="match status" value="1"/>
</dbReference>
<evidence type="ECO:0000313" key="7">
    <source>
        <dbReference type="EMBL" id="KRM12567.1"/>
    </source>
</evidence>
<feature type="transmembrane region" description="Helical" evidence="6">
    <location>
        <begin position="265"/>
        <end position="285"/>
    </location>
</feature>
<reference evidence="7 8" key="1">
    <citation type="journal article" date="2015" name="Genome Announc.">
        <title>Expanding the biotechnology potential of lactobacilli through comparative genomics of 213 strains and associated genera.</title>
        <authorList>
            <person name="Sun Z."/>
            <person name="Harris H.M."/>
            <person name="McCann A."/>
            <person name="Guo C."/>
            <person name="Argimon S."/>
            <person name="Zhang W."/>
            <person name="Yang X."/>
            <person name="Jeffery I.B."/>
            <person name="Cooney J.C."/>
            <person name="Kagawa T.F."/>
            <person name="Liu W."/>
            <person name="Song Y."/>
            <person name="Salvetti E."/>
            <person name="Wrobel A."/>
            <person name="Rasinkangas P."/>
            <person name="Parkhill J."/>
            <person name="Rea M.C."/>
            <person name="O'Sullivan O."/>
            <person name="Ritari J."/>
            <person name="Douillard F.P."/>
            <person name="Paul Ross R."/>
            <person name="Yang R."/>
            <person name="Briner A.E."/>
            <person name="Felis G.E."/>
            <person name="de Vos W.M."/>
            <person name="Barrangou R."/>
            <person name="Klaenhammer T.R."/>
            <person name="Caufield P.W."/>
            <person name="Cui Y."/>
            <person name="Zhang H."/>
            <person name="O'Toole P.W."/>
        </authorList>
    </citation>
    <scope>NUCLEOTIDE SEQUENCE [LARGE SCALE GENOMIC DNA]</scope>
    <source>
        <strain evidence="7 8">DSM 5007</strain>
    </source>
</reference>
<dbReference type="OrthoDB" id="9803416at2"/>
<name>A0A0R1W4G7_9LACO</name>
<dbReference type="EMBL" id="AZGF01000007">
    <property type="protein sequence ID" value="KRM12567.1"/>
    <property type="molecule type" value="Genomic_DNA"/>
</dbReference>
<keyword evidence="3 6" id="KW-0812">Transmembrane</keyword>
<protein>
    <submittedName>
        <fullName evidence="7">Mg2+ and Co2+ transport protein</fullName>
    </submittedName>
</protein>
<evidence type="ECO:0000256" key="5">
    <source>
        <dbReference type="ARBA" id="ARBA00023136"/>
    </source>
</evidence>
<dbReference type="InterPro" id="IPR045861">
    <property type="entry name" value="CorA_cytoplasmic_dom"/>
</dbReference>
<proteinExistence type="inferred from homology"/>
<evidence type="ECO:0000256" key="1">
    <source>
        <dbReference type="ARBA" id="ARBA00004141"/>
    </source>
</evidence>
<dbReference type="InterPro" id="IPR002523">
    <property type="entry name" value="MgTranspt_CorA/ZnTranspt_ZntB"/>
</dbReference>
<evidence type="ECO:0000256" key="3">
    <source>
        <dbReference type="ARBA" id="ARBA00022692"/>
    </source>
</evidence>
<sequence length="322" mass="36703">MIQYFTKIDNKLSLVEDDSTQFVKNPIFWINIESPTKEDLAEISHKFNISRRFLESIFDDNEPSKTFGLKSEDSPTMMMLSYPKYTVSPLGYLGYNTFPIAFIIVDQIVITIANHPASCIQNFILHKTALNQIISNPQLFLTHMLWFITHDFVLAMNDISSQMEELEIQLTSATKNEQIYQIMAMQKTLIDFDSSLTQNEDVLTEFDKSDLLASSNEHINKLNRSTLIENKQALSMCHDRSKILDQYSNMVSAVVSNNLNDVMKILTSITIILTIPTIIGGIYGMNVSLPGAQIASAFTWLMIIIIVICLVTRHVLKKHNYM</sequence>
<accession>A0A0R1W4G7</accession>
<dbReference type="InterPro" id="IPR045863">
    <property type="entry name" value="CorA_TM1_TM2"/>
</dbReference>
<keyword evidence="4 6" id="KW-1133">Transmembrane helix</keyword>
<comment type="subcellular location">
    <subcellularLocation>
        <location evidence="1">Membrane</location>
        <topology evidence="1">Multi-pass membrane protein</topology>
    </subcellularLocation>
</comment>
<organism evidence="7 8">
    <name type="scientific">Paucilactobacillus suebicus DSM 5007 = KCTC 3549</name>
    <dbReference type="NCBI Taxonomy" id="1423807"/>
    <lineage>
        <taxon>Bacteria</taxon>
        <taxon>Bacillati</taxon>
        <taxon>Bacillota</taxon>
        <taxon>Bacilli</taxon>
        <taxon>Lactobacillales</taxon>
        <taxon>Lactobacillaceae</taxon>
        <taxon>Paucilactobacillus</taxon>
    </lineage>
</organism>
<feature type="transmembrane region" description="Helical" evidence="6">
    <location>
        <begin position="297"/>
        <end position="316"/>
    </location>
</feature>
<dbReference type="GO" id="GO:0016020">
    <property type="term" value="C:membrane"/>
    <property type="evidence" value="ECO:0007669"/>
    <property type="project" value="UniProtKB-SubCell"/>
</dbReference>
<dbReference type="GO" id="GO:0046873">
    <property type="term" value="F:metal ion transmembrane transporter activity"/>
    <property type="evidence" value="ECO:0007669"/>
    <property type="project" value="InterPro"/>
</dbReference>
<comment type="similarity">
    <text evidence="2">Belongs to the CorA metal ion transporter (MIT) (TC 1.A.35) family.</text>
</comment>
<evidence type="ECO:0000313" key="8">
    <source>
        <dbReference type="Proteomes" id="UP000051820"/>
    </source>
</evidence>
<dbReference type="PANTHER" id="PTHR47891">
    <property type="entry name" value="TRANSPORTER-RELATED"/>
    <property type="match status" value="1"/>
</dbReference>
<dbReference type="PATRIC" id="fig|1423807.3.peg.2385"/>
<dbReference type="RefSeq" id="WP_010622437.1">
    <property type="nucleotide sequence ID" value="NZ_AZGF01000007.1"/>
</dbReference>
<evidence type="ECO:0000256" key="2">
    <source>
        <dbReference type="ARBA" id="ARBA00009765"/>
    </source>
</evidence>
<dbReference type="Proteomes" id="UP000051820">
    <property type="component" value="Unassembled WGS sequence"/>
</dbReference>
<gene>
    <name evidence="7" type="ORF">FD16_GL002318</name>
</gene>
<comment type="caution">
    <text evidence="7">The sequence shown here is derived from an EMBL/GenBank/DDBJ whole genome shotgun (WGS) entry which is preliminary data.</text>
</comment>
<keyword evidence="8" id="KW-1185">Reference proteome</keyword>
<dbReference type="CDD" id="cd12827">
    <property type="entry name" value="EcCorA_ZntB-like_u2"/>
    <property type="match status" value="1"/>
</dbReference>
<dbReference type="InterPro" id="IPR047199">
    <property type="entry name" value="CorA-like"/>
</dbReference>
<dbReference type="Gene3D" id="1.20.58.340">
    <property type="entry name" value="Magnesium transport protein CorA, transmembrane region"/>
    <property type="match status" value="2"/>
</dbReference>
<dbReference type="Gene3D" id="3.30.460.20">
    <property type="entry name" value="CorA soluble domain-like"/>
    <property type="match status" value="1"/>
</dbReference>
<evidence type="ECO:0000256" key="4">
    <source>
        <dbReference type="ARBA" id="ARBA00022989"/>
    </source>
</evidence>
<dbReference type="AlphaFoldDB" id="A0A0R1W4G7"/>